<dbReference type="STRING" id="595434.RISK_001711"/>
<feature type="region of interest" description="Disordered" evidence="1">
    <location>
        <begin position="1"/>
        <end position="25"/>
    </location>
</feature>
<name>A0A0J1BIZ3_RHOIS</name>
<gene>
    <name evidence="2" type="ORF">RISK_001711</name>
</gene>
<proteinExistence type="predicted"/>
<dbReference type="Proteomes" id="UP000036367">
    <property type="component" value="Unassembled WGS sequence"/>
</dbReference>
<comment type="caution">
    <text evidence="2">The sequence shown here is derived from an EMBL/GenBank/DDBJ whole genome shotgun (WGS) entry which is preliminary data.</text>
</comment>
<protein>
    <submittedName>
        <fullName evidence="2">Uncharacterized protein</fullName>
    </submittedName>
</protein>
<accession>A0A0J1BIZ3</accession>
<evidence type="ECO:0000313" key="3">
    <source>
        <dbReference type="Proteomes" id="UP000036367"/>
    </source>
</evidence>
<evidence type="ECO:0000256" key="1">
    <source>
        <dbReference type="SAM" id="MobiDB-lite"/>
    </source>
</evidence>
<evidence type="ECO:0000313" key="2">
    <source>
        <dbReference type="EMBL" id="KLU06500.1"/>
    </source>
</evidence>
<dbReference type="EMBL" id="LECT01000015">
    <property type="protein sequence ID" value="KLU06500.1"/>
    <property type="molecule type" value="Genomic_DNA"/>
</dbReference>
<reference evidence="2" key="1">
    <citation type="submission" date="2015-05" db="EMBL/GenBank/DDBJ databases">
        <title>Permanent draft genome of Rhodopirellula islandicus K833.</title>
        <authorList>
            <person name="Kizina J."/>
            <person name="Richter M."/>
            <person name="Glockner F.O."/>
            <person name="Harder J."/>
        </authorList>
    </citation>
    <scope>NUCLEOTIDE SEQUENCE [LARGE SCALE GENOMIC DNA]</scope>
    <source>
        <strain evidence="2">K833</strain>
    </source>
</reference>
<dbReference type="AlphaFoldDB" id="A0A0J1BIZ3"/>
<keyword evidence="3" id="KW-1185">Reference proteome</keyword>
<organism evidence="2 3">
    <name type="scientific">Rhodopirellula islandica</name>
    <dbReference type="NCBI Taxonomy" id="595434"/>
    <lineage>
        <taxon>Bacteria</taxon>
        <taxon>Pseudomonadati</taxon>
        <taxon>Planctomycetota</taxon>
        <taxon>Planctomycetia</taxon>
        <taxon>Pirellulales</taxon>
        <taxon>Pirellulaceae</taxon>
        <taxon>Rhodopirellula</taxon>
    </lineage>
</organism>
<sequence>MASGRPPSPSEGIQHWHDDQGQQRGIFHAGPIRGDRLIFTLVLGASTPS</sequence>